<dbReference type="GO" id="GO:0008758">
    <property type="term" value="F:UDP-2,3-diacylglucosamine hydrolase activity"/>
    <property type="evidence" value="ECO:0007669"/>
    <property type="project" value="TreeGrafter"/>
</dbReference>
<dbReference type="AlphaFoldDB" id="A0AAE2YSJ8"/>
<keyword evidence="3" id="KW-0479">Metal-binding</keyword>
<dbReference type="EMBL" id="JAAXYO010000182">
    <property type="protein sequence ID" value="MBU2789075.1"/>
    <property type="molecule type" value="Genomic_DNA"/>
</dbReference>
<dbReference type="InterPro" id="IPR004843">
    <property type="entry name" value="Calcineurin-like_PHP"/>
</dbReference>
<reference evidence="7" key="1">
    <citation type="journal article" date="2021" name="ISME J.">
        <title>Genomic evolution of the class Acidithiobacillia: deep-branching Proteobacteria living in extreme acidic conditions.</title>
        <authorList>
            <person name="Moya-Beltran A."/>
            <person name="Beard S."/>
            <person name="Rojas-Villalobos C."/>
            <person name="Issotta F."/>
            <person name="Gallardo Y."/>
            <person name="Ulloa R."/>
            <person name="Giaveno A."/>
            <person name="Degli Esposti M."/>
            <person name="Johnson D.B."/>
            <person name="Quatrini R."/>
        </authorList>
    </citation>
    <scope>NUCLEOTIDE SEQUENCE</scope>
    <source>
        <strain evidence="7">VAN18-1</strain>
    </source>
</reference>
<gene>
    <name evidence="7" type="ORF">HFQ13_12820</name>
</gene>
<dbReference type="InterPro" id="IPR043461">
    <property type="entry name" value="LpxH-like"/>
</dbReference>
<organism evidence="7 8">
    <name type="scientific">Igneacidithiobacillus copahuensis</name>
    <dbReference type="NCBI Taxonomy" id="2724909"/>
    <lineage>
        <taxon>Bacteria</taxon>
        <taxon>Pseudomonadati</taxon>
        <taxon>Pseudomonadota</taxon>
        <taxon>Acidithiobacillia</taxon>
        <taxon>Acidithiobacillales</taxon>
        <taxon>Acidithiobacillaceae</taxon>
        <taxon>Igneacidithiobacillus</taxon>
    </lineage>
</organism>
<evidence type="ECO:0000313" key="8">
    <source>
        <dbReference type="Proteomes" id="UP001197378"/>
    </source>
</evidence>
<dbReference type="Proteomes" id="UP001197378">
    <property type="component" value="Unassembled WGS sequence"/>
</dbReference>
<dbReference type="SUPFAM" id="SSF56300">
    <property type="entry name" value="Metallo-dependent phosphatases"/>
    <property type="match status" value="1"/>
</dbReference>
<sequence>MTELQQALLPKTWRGNCRAIFVSDIHLGSKGCQAEALLDFLRHYEAEYLYLVGDIIDFWALKRRWYWPVAHSTVIQKVLRQARAGVQVTYVQGNHDPVLGLLDSFLEGDEHRLAVGEIRIVPHCVHQTANGRRLWITHGDQFDLSMHYARWLTHLGDRGYSLLLTLNRWHQRLNRLLGIRSHWSLSAFIKHRIKRAVQFISQYEEFVARECRRGGYDGVVCGHIHHAEIKQMNGIEYYNDGDWVESCTALVEDFDGTLRLVRWPDLETE</sequence>
<evidence type="ECO:0000259" key="6">
    <source>
        <dbReference type="Pfam" id="PF00149"/>
    </source>
</evidence>
<evidence type="ECO:0000256" key="2">
    <source>
        <dbReference type="ARBA" id="ARBA00022519"/>
    </source>
</evidence>
<dbReference type="GO" id="GO:0016020">
    <property type="term" value="C:membrane"/>
    <property type="evidence" value="ECO:0007669"/>
    <property type="project" value="GOC"/>
</dbReference>
<name>A0AAE2YSJ8_9PROT</name>
<dbReference type="CDD" id="cd07398">
    <property type="entry name" value="MPP_YbbF-LpxH"/>
    <property type="match status" value="1"/>
</dbReference>
<dbReference type="RefSeq" id="WP_215873319.1">
    <property type="nucleotide sequence ID" value="NZ_JAAXYO010000182.1"/>
</dbReference>
<dbReference type="Gene3D" id="3.60.21.10">
    <property type="match status" value="1"/>
</dbReference>
<dbReference type="InterPro" id="IPR029052">
    <property type="entry name" value="Metallo-depent_PP-like"/>
</dbReference>
<dbReference type="PANTHER" id="PTHR34990:SF2">
    <property type="entry name" value="BLL8164 PROTEIN"/>
    <property type="match status" value="1"/>
</dbReference>
<evidence type="ECO:0000256" key="1">
    <source>
        <dbReference type="ARBA" id="ARBA00022475"/>
    </source>
</evidence>
<protein>
    <submittedName>
        <fullName evidence="7">UDP-2,3-diacylglucosamine diphosphatase</fullName>
    </submittedName>
</protein>
<evidence type="ECO:0000256" key="3">
    <source>
        <dbReference type="ARBA" id="ARBA00022723"/>
    </source>
</evidence>
<keyword evidence="1" id="KW-1003">Cell membrane</keyword>
<evidence type="ECO:0000256" key="4">
    <source>
        <dbReference type="ARBA" id="ARBA00023136"/>
    </source>
</evidence>
<evidence type="ECO:0000256" key="5">
    <source>
        <dbReference type="ARBA" id="ARBA00023211"/>
    </source>
</evidence>
<feature type="domain" description="Calcineurin-like phosphoesterase" evidence="6">
    <location>
        <begin position="19"/>
        <end position="226"/>
    </location>
</feature>
<accession>A0AAE2YSJ8</accession>
<dbReference type="GO" id="GO:0046872">
    <property type="term" value="F:metal ion binding"/>
    <property type="evidence" value="ECO:0007669"/>
    <property type="project" value="UniProtKB-KW"/>
</dbReference>
<comment type="caution">
    <text evidence="7">The sequence shown here is derived from an EMBL/GenBank/DDBJ whole genome shotgun (WGS) entry which is preliminary data.</text>
</comment>
<dbReference type="PANTHER" id="PTHR34990">
    <property type="entry name" value="UDP-2,3-DIACYLGLUCOSAMINE HYDROLASE-RELATED"/>
    <property type="match status" value="1"/>
</dbReference>
<keyword evidence="2" id="KW-0997">Cell inner membrane</keyword>
<dbReference type="Pfam" id="PF00149">
    <property type="entry name" value="Metallophos"/>
    <property type="match status" value="1"/>
</dbReference>
<keyword evidence="5" id="KW-0464">Manganese</keyword>
<keyword evidence="4" id="KW-0472">Membrane</keyword>
<proteinExistence type="predicted"/>
<evidence type="ECO:0000313" key="7">
    <source>
        <dbReference type="EMBL" id="MBU2789075.1"/>
    </source>
</evidence>
<dbReference type="GO" id="GO:0009245">
    <property type="term" value="P:lipid A biosynthetic process"/>
    <property type="evidence" value="ECO:0007669"/>
    <property type="project" value="TreeGrafter"/>
</dbReference>
<keyword evidence="8" id="KW-1185">Reference proteome</keyword>